<dbReference type="InterPro" id="IPR001404">
    <property type="entry name" value="Hsp90_fam"/>
</dbReference>
<keyword evidence="5" id="KW-1185">Reference proteome</keyword>
<evidence type="ECO:0000313" key="4">
    <source>
        <dbReference type="EMBL" id="OWK01921.1"/>
    </source>
</evidence>
<dbReference type="Pfam" id="PF00183">
    <property type="entry name" value="HSP90"/>
    <property type="match status" value="1"/>
</dbReference>
<reference evidence="4 5" key="1">
    <citation type="journal article" date="2018" name="Mol. Genet. Genomics">
        <title>The red deer Cervus elaphus genome CerEla1.0: sequencing, annotating, genes, and chromosomes.</title>
        <authorList>
            <person name="Bana N.A."/>
            <person name="Nyiri A."/>
            <person name="Nagy J."/>
            <person name="Frank K."/>
            <person name="Nagy T."/>
            <person name="Steger V."/>
            <person name="Schiller M."/>
            <person name="Lakatos P."/>
            <person name="Sugar L."/>
            <person name="Horn P."/>
            <person name="Barta E."/>
            <person name="Orosz L."/>
        </authorList>
    </citation>
    <scope>NUCLEOTIDE SEQUENCE [LARGE SCALE GENOMIC DNA]</scope>
    <source>
        <strain evidence="4">Hungarian</strain>
    </source>
</reference>
<dbReference type="InterPro" id="IPR037196">
    <property type="entry name" value="HSP90_C"/>
</dbReference>
<comment type="caution">
    <text evidence="4">The sequence shown here is derived from an EMBL/GenBank/DDBJ whole genome shotgun (WGS) entry which is preliminary data.</text>
</comment>
<gene>
    <name evidence="4" type="ORF">Celaphus_00018970</name>
</gene>
<comment type="similarity">
    <text evidence="1">Belongs to the heat shock protein 90 family.</text>
</comment>
<protein>
    <submittedName>
        <fullName evidence="4">Uncharacterized protein</fullName>
    </submittedName>
</protein>
<name>A0A212C7G4_CEREH</name>
<dbReference type="Proteomes" id="UP000242450">
    <property type="component" value="Chromosome 26"/>
</dbReference>
<evidence type="ECO:0000256" key="3">
    <source>
        <dbReference type="SAM" id="MobiDB-lite"/>
    </source>
</evidence>
<evidence type="ECO:0000256" key="2">
    <source>
        <dbReference type="ARBA" id="ARBA00023186"/>
    </source>
</evidence>
<accession>A0A212C7G4</accession>
<sequence>MKAQALWDNSTMDHVMAKKHLEISPDHPIMETLQQKARGRHKWQGRQGPGAAAHPQTHSSHIYCITKLGLGTDEDEVTAEEPSAAVPDEIPRLEGDEDASHMKEFIFLHIRRPSFVNMPPKGLHVHSAPNHHHLNLCFHKIGHIQHTATTGIISKISLAECSLCLIPASPSPSCQYSLGEAGIAWAVQLELDRASVGQRLLSPGLEPDEVAALRPVGELVEEQRLLQEIHLAVDQALRQPPVLVEHWGAGTSSSSMGEGLRTGFLFGSGKSVYIRKEHLKAMATHSLTYRTGSQTAQPSRPELQCRPPPHGGSMTYSA</sequence>
<feature type="region of interest" description="Disordered" evidence="3">
    <location>
        <begin position="289"/>
        <end position="318"/>
    </location>
</feature>
<dbReference type="GO" id="GO:0051082">
    <property type="term" value="F:unfolded protein binding"/>
    <property type="evidence" value="ECO:0007669"/>
    <property type="project" value="InterPro"/>
</dbReference>
<evidence type="ECO:0000256" key="1">
    <source>
        <dbReference type="ARBA" id="ARBA00008239"/>
    </source>
</evidence>
<keyword evidence="2" id="KW-0143">Chaperone</keyword>
<organism evidence="4 5">
    <name type="scientific">Cervus elaphus hippelaphus</name>
    <name type="common">European red deer</name>
    <dbReference type="NCBI Taxonomy" id="46360"/>
    <lineage>
        <taxon>Eukaryota</taxon>
        <taxon>Metazoa</taxon>
        <taxon>Chordata</taxon>
        <taxon>Craniata</taxon>
        <taxon>Vertebrata</taxon>
        <taxon>Euteleostomi</taxon>
        <taxon>Mammalia</taxon>
        <taxon>Eutheria</taxon>
        <taxon>Laurasiatheria</taxon>
        <taxon>Artiodactyla</taxon>
        <taxon>Ruminantia</taxon>
        <taxon>Pecora</taxon>
        <taxon>Cervidae</taxon>
        <taxon>Cervinae</taxon>
        <taxon>Cervus</taxon>
    </lineage>
</organism>
<dbReference type="GO" id="GO:0140662">
    <property type="term" value="F:ATP-dependent protein folding chaperone"/>
    <property type="evidence" value="ECO:0007669"/>
    <property type="project" value="InterPro"/>
</dbReference>
<dbReference type="AlphaFoldDB" id="A0A212C7G4"/>
<dbReference type="GO" id="GO:0016887">
    <property type="term" value="F:ATP hydrolysis activity"/>
    <property type="evidence" value="ECO:0007669"/>
    <property type="project" value="InterPro"/>
</dbReference>
<dbReference type="GO" id="GO:0005524">
    <property type="term" value="F:ATP binding"/>
    <property type="evidence" value="ECO:0007669"/>
    <property type="project" value="InterPro"/>
</dbReference>
<feature type="non-terminal residue" evidence="4">
    <location>
        <position position="318"/>
    </location>
</feature>
<dbReference type="EMBL" id="MKHE01000026">
    <property type="protein sequence ID" value="OWK01921.1"/>
    <property type="molecule type" value="Genomic_DNA"/>
</dbReference>
<dbReference type="Gene3D" id="1.20.120.790">
    <property type="entry name" value="Heat shock protein 90, C-terminal domain"/>
    <property type="match status" value="1"/>
</dbReference>
<feature type="compositionally biased region" description="Polar residues" evidence="3">
    <location>
        <begin position="289"/>
        <end position="298"/>
    </location>
</feature>
<dbReference type="OrthoDB" id="8826261at2759"/>
<proteinExistence type="inferred from homology"/>
<evidence type="ECO:0000313" key="5">
    <source>
        <dbReference type="Proteomes" id="UP000242450"/>
    </source>
</evidence>